<keyword evidence="1" id="KW-0343">GTPase activation</keyword>
<dbReference type="PROSITE" id="PS00478">
    <property type="entry name" value="LIM_DOMAIN_1"/>
    <property type="match status" value="2"/>
</dbReference>
<evidence type="ECO:0000313" key="11">
    <source>
        <dbReference type="Proteomes" id="UP000070444"/>
    </source>
</evidence>
<dbReference type="GO" id="GO:0046872">
    <property type="term" value="F:metal ion binding"/>
    <property type="evidence" value="ECO:0007669"/>
    <property type="project" value="UniProtKB-KW"/>
</dbReference>
<feature type="compositionally biased region" description="Low complexity" evidence="6">
    <location>
        <begin position="463"/>
        <end position="474"/>
    </location>
</feature>
<feature type="compositionally biased region" description="Basic residues" evidence="6">
    <location>
        <begin position="482"/>
        <end position="492"/>
    </location>
</feature>
<protein>
    <submittedName>
        <fullName evidence="10">RhoGAP-domain-containing protein</fullName>
    </submittedName>
</protein>
<accession>A0A137PAJ4</accession>
<dbReference type="SUPFAM" id="SSF57889">
    <property type="entry name" value="Cysteine-rich domain"/>
    <property type="match status" value="1"/>
</dbReference>
<dbReference type="PROSITE" id="PS00479">
    <property type="entry name" value="ZF_DAG_PE_1"/>
    <property type="match status" value="1"/>
</dbReference>
<keyword evidence="11" id="KW-1185">Reference proteome</keyword>
<dbReference type="OrthoDB" id="19923at2759"/>
<dbReference type="EMBL" id="KQ964461">
    <property type="protein sequence ID" value="KXN72048.1"/>
    <property type="molecule type" value="Genomic_DNA"/>
</dbReference>
<dbReference type="STRING" id="796925.A0A137PAJ4"/>
<dbReference type="SMART" id="SM00324">
    <property type="entry name" value="RhoGAP"/>
    <property type="match status" value="1"/>
</dbReference>
<dbReference type="Gene3D" id="1.10.555.10">
    <property type="entry name" value="Rho GTPase activation protein"/>
    <property type="match status" value="1"/>
</dbReference>
<dbReference type="InterPro" id="IPR046349">
    <property type="entry name" value="C1-like_sf"/>
</dbReference>
<dbReference type="Proteomes" id="UP000070444">
    <property type="component" value="Unassembled WGS sequence"/>
</dbReference>
<dbReference type="SUPFAM" id="SSF48350">
    <property type="entry name" value="GTPase activation domain, GAP"/>
    <property type="match status" value="1"/>
</dbReference>
<dbReference type="AlphaFoldDB" id="A0A137PAJ4"/>
<dbReference type="Pfam" id="PF00620">
    <property type="entry name" value="RhoGAP"/>
    <property type="match status" value="1"/>
</dbReference>
<evidence type="ECO:0000259" key="8">
    <source>
        <dbReference type="PROSITE" id="PS50081"/>
    </source>
</evidence>
<feature type="region of interest" description="Disordered" evidence="6">
    <location>
        <begin position="155"/>
        <end position="200"/>
    </location>
</feature>
<dbReference type="PROSITE" id="PS50238">
    <property type="entry name" value="RHOGAP"/>
    <property type="match status" value="1"/>
</dbReference>
<reference evidence="10 11" key="1">
    <citation type="journal article" date="2015" name="Genome Biol. Evol.">
        <title>Phylogenomic analyses indicate that early fungi evolved digesting cell walls of algal ancestors of land plants.</title>
        <authorList>
            <person name="Chang Y."/>
            <person name="Wang S."/>
            <person name="Sekimoto S."/>
            <person name="Aerts A.L."/>
            <person name="Choi C."/>
            <person name="Clum A."/>
            <person name="LaButti K.M."/>
            <person name="Lindquist E.A."/>
            <person name="Yee Ngan C."/>
            <person name="Ohm R.A."/>
            <person name="Salamov A.A."/>
            <person name="Grigoriev I.V."/>
            <person name="Spatafora J.W."/>
            <person name="Berbee M.L."/>
        </authorList>
    </citation>
    <scope>NUCLEOTIDE SEQUENCE [LARGE SCALE GENOMIC DNA]</scope>
    <source>
        <strain evidence="10 11">NRRL 28638</strain>
    </source>
</reference>
<keyword evidence="3 4" id="KW-0862">Zinc</keyword>
<sequence>MKANLPRSICHGCNLIIDQGRVVSLGQGMWHLQCFLCVRCRNVIEPDSNLLLLSDGNLLCQNCSQVCSICNLPITDEAVMIGDQSYHSSCFKCTNCKNKIDGTLLARTSDGIYCMNCYAERKEAQKRLQNALPPHHDNQFQEKSLPSLPIEALLENPDSTKDPLTSNGVGSLHGSNRAPSRKQSIDSQNTSLSKGNDLPLETGKAAPIVEEQYTQEYVQLLCADIKALQKQLVESEFNCTRLKLQNDQTTERIKIIQEEFTKEISRRKTAEATLAQLQNDHRTTEIATLNASSKTAQLENVAENLRSEIAELNSQKLNLQKEIGELNTVKRSFSGSPLRSNSSNSNHVAYREEAINVPRPHSTPKIIDTSYISEAEKISYTNSDQLSISDGKTVVSKSLEKSDSLDVGSHMSPGIDPNIRGRITNIRRSLDARAKDLMKSDIFQTIRALDDITIRDTNPPSPKLNENNNNKDINSTPESKNAKQKFNWKKAFKIPSNEDTNGKNPYGGAFHSESTPVLSSETSDKTSTPHALMPHAYIRPIRCDFCGEKMWSIQNKELRCHACGYHCHNKCAGGIPHDCPGPGVDYHATGESTTTVSKSEETVTIRPPMNNQVTAPCFGVELVKQIEIDGTTTIPLLVQLSVKAVESRALTLEGIYRKSGPSSQMRQIHHDLAAGQQPDLSDPDKYPDITAVTSILKQYFRDLPIPLFTFELYEDWMQAIEIRDEHNRNQKFLDTINKLPPGYLETLVYIMDHLKKVRDNSQSNLMNPKNIGVVFGPTLIKCQSDEQDFNDMARKNATIELLVLSWPAIRASIQVSEFDEELENDC</sequence>
<dbReference type="InterPro" id="IPR008936">
    <property type="entry name" value="Rho_GTPase_activation_prot"/>
</dbReference>
<evidence type="ECO:0000256" key="4">
    <source>
        <dbReference type="PROSITE-ProRule" id="PRU00125"/>
    </source>
</evidence>
<evidence type="ECO:0000259" key="9">
    <source>
        <dbReference type="PROSITE" id="PS50238"/>
    </source>
</evidence>
<evidence type="ECO:0000256" key="5">
    <source>
        <dbReference type="SAM" id="Coils"/>
    </source>
</evidence>
<dbReference type="SMART" id="SM00109">
    <property type="entry name" value="C1"/>
    <property type="match status" value="1"/>
</dbReference>
<dbReference type="GO" id="GO:0005096">
    <property type="term" value="F:GTPase activator activity"/>
    <property type="evidence" value="ECO:0007669"/>
    <property type="project" value="UniProtKB-KW"/>
</dbReference>
<feature type="compositionally biased region" description="Polar residues" evidence="6">
    <location>
        <begin position="512"/>
        <end position="528"/>
    </location>
</feature>
<dbReference type="PANTHER" id="PTHR46075">
    <property type="entry name" value="CHIMERIN FAMILY MEMBER"/>
    <property type="match status" value="1"/>
</dbReference>
<feature type="compositionally biased region" description="Polar residues" evidence="6">
    <location>
        <begin position="162"/>
        <end position="194"/>
    </location>
</feature>
<dbReference type="Pfam" id="PF00412">
    <property type="entry name" value="LIM"/>
    <property type="match status" value="2"/>
</dbReference>
<evidence type="ECO:0000256" key="6">
    <source>
        <dbReference type="SAM" id="MobiDB-lite"/>
    </source>
</evidence>
<evidence type="ECO:0000256" key="2">
    <source>
        <dbReference type="ARBA" id="ARBA00022723"/>
    </source>
</evidence>
<feature type="region of interest" description="Disordered" evidence="6">
    <location>
        <begin position="454"/>
        <end position="528"/>
    </location>
</feature>
<feature type="domain" description="LIM zinc-binding" evidence="7">
    <location>
        <begin position="65"/>
        <end position="124"/>
    </location>
</feature>
<feature type="coiled-coil region" evidence="5">
    <location>
        <begin position="225"/>
        <end position="329"/>
    </location>
</feature>
<proteinExistence type="predicted"/>
<dbReference type="PROSITE" id="PS50081">
    <property type="entry name" value="ZF_DAG_PE_2"/>
    <property type="match status" value="1"/>
</dbReference>
<dbReference type="InterPro" id="IPR001781">
    <property type="entry name" value="Znf_LIM"/>
</dbReference>
<dbReference type="Gene3D" id="2.10.110.10">
    <property type="entry name" value="Cysteine Rich Protein"/>
    <property type="match status" value="2"/>
</dbReference>
<organism evidence="10 11">
    <name type="scientific">Conidiobolus coronatus (strain ATCC 28846 / CBS 209.66 / NRRL 28638)</name>
    <name type="common">Delacroixia coronata</name>
    <dbReference type="NCBI Taxonomy" id="796925"/>
    <lineage>
        <taxon>Eukaryota</taxon>
        <taxon>Fungi</taxon>
        <taxon>Fungi incertae sedis</taxon>
        <taxon>Zoopagomycota</taxon>
        <taxon>Entomophthoromycotina</taxon>
        <taxon>Entomophthoromycetes</taxon>
        <taxon>Entomophthorales</taxon>
        <taxon>Ancylistaceae</taxon>
        <taxon>Conidiobolus</taxon>
    </lineage>
</organism>
<name>A0A137PAJ4_CONC2</name>
<feature type="domain" description="Rho-GAP" evidence="9">
    <location>
        <begin position="620"/>
        <end position="810"/>
    </location>
</feature>
<evidence type="ECO:0000259" key="7">
    <source>
        <dbReference type="PROSITE" id="PS50023"/>
    </source>
</evidence>
<evidence type="ECO:0000313" key="10">
    <source>
        <dbReference type="EMBL" id="KXN72048.1"/>
    </source>
</evidence>
<feature type="domain" description="Phorbol-ester/DAG-type" evidence="8">
    <location>
        <begin position="529"/>
        <end position="579"/>
    </location>
</feature>
<dbReference type="InterPro" id="IPR000198">
    <property type="entry name" value="RhoGAP_dom"/>
</dbReference>
<dbReference type="GO" id="GO:0007165">
    <property type="term" value="P:signal transduction"/>
    <property type="evidence" value="ECO:0007669"/>
    <property type="project" value="InterPro"/>
</dbReference>
<keyword evidence="5" id="KW-0175">Coiled coil</keyword>
<dbReference type="Gene3D" id="3.30.60.20">
    <property type="match status" value="1"/>
</dbReference>
<evidence type="ECO:0000256" key="1">
    <source>
        <dbReference type="ARBA" id="ARBA00022468"/>
    </source>
</evidence>
<dbReference type="OMA" id="GFERSPQ"/>
<dbReference type="PANTHER" id="PTHR46075:SF2">
    <property type="entry name" value="RHO GTPASE ACTIVATING PROTEIN AT 5A, ISOFORM A"/>
    <property type="match status" value="1"/>
</dbReference>
<dbReference type="CDD" id="cd20824">
    <property type="entry name" value="C1_SpBZZ1-like"/>
    <property type="match status" value="1"/>
</dbReference>
<keyword evidence="4" id="KW-0440">LIM domain</keyword>
<dbReference type="InterPro" id="IPR051854">
    <property type="entry name" value="Rho-type_GAP"/>
</dbReference>
<evidence type="ECO:0000256" key="3">
    <source>
        <dbReference type="ARBA" id="ARBA00022833"/>
    </source>
</evidence>
<dbReference type="PROSITE" id="PS50023">
    <property type="entry name" value="LIM_DOMAIN_2"/>
    <property type="match status" value="1"/>
</dbReference>
<keyword evidence="2 4" id="KW-0479">Metal-binding</keyword>
<dbReference type="CDD" id="cd00159">
    <property type="entry name" value="RhoGAP"/>
    <property type="match status" value="1"/>
</dbReference>
<dbReference type="SMART" id="SM00132">
    <property type="entry name" value="LIM"/>
    <property type="match status" value="2"/>
</dbReference>
<dbReference type="InterPro" id="IPR002219">
    <property type="entry name" value="PKC_DAG/PE"/>
</dbReference>
<dbReference type="CDD" id="cd08368">
    <property type="entry name" value="LIM"/>
    <property type="match status" value="1"/>
</dbReference>
<dbReference type="Pfam" id="PF00130">
    <property type="entry name" value="C1_1"/>
    <property type="match status" value="1"/>
</dbReference>
<gene>
    <name evidence="10" type="ORF">CONCODRAFT_84315</name>
</gene>